<reference evidence="1" key="2">
    <citation type="submission" date="2020-09" db="EMBL/GenBank/DDBJ databases">
        <authorList>
            <person name="Sun Q."/>
            <person name="Zhou Y."/>
        </authorList>
    </citation>
    <scope>NUCLEOTIDE SEQUENCE</scope>
    <source>
        <strain evidence="1">CGMCC 1.10998</strain>
    </source>
</reference>
<protein>
    <submittedName>
        <fullName evidence="1">Uncharacterized protein</fullName>
    </submittedName>
</protein>
<evidence type="ECO:0000313" key="2">
    <source>
        <dbReference type="Proteomes" id="UP000637423"/>
    </source>
</evidence>
<dbReference type="Proteomes" id="UP000637423">
    <property type="component" value="Unassembled WGS sequence"/>
</dbReference>
<name>A0A916XMZ8_9BURK</name>
<proteinExistence type="predicted"/>
<organism evidence="1 2">
    <name type="scientific">Undibacterium terreum</name>
    <dbReference type="NCBI Taxonomy" id="1224302"/>
    <lineage>
        <taxon>Bacteria</taxon>
        <taxon>Pseudomonadati</taxon>
        <taxon>Pseudomonadota</taxon>
        <taxon>Betaproteobacteria</taxon>
        <taxon>Burkholderiales</taxon>
        <taxon>Oxalobacteraceae</taxon>
        <taxon>Undibacterium</taxon>
    </lineage>
</organism>
<keyword evidence="2" id="KW-1185">Reference proteome</keyword>
<reference evidence="1" key="1">
    <citation type="journal article" date="2014" name="Int. J. Syst. Evol. Microbiol.">
        <title>Complete genome sequence of Corynebacterium casei LMG S-19264T (=DSM 44701T), isolated from a smear-ripened cheese.</title>
        <authorList>
            <consortium name="US DOE Joint Genome Institute (JGI-PGF)"/>
            <person name="Walter F."/>
            <person name="Albersmeier A."/>
            <person name="Kalinowski J."/>
            <person name="Ruckert C."/>
        </authorList>
    </citation>
    <scope>NUCLEOTIDE SEQUENCE</scope>
    <source>
        <strain evidence="1">CGMCC 1.10998</strain>
    </source>
</reference>
<dbReference type="AlphaFoldDB" id="A0A916XMZ8"/>
<gene>
    <name evidence="1" type="ORF">GCM10011396_36480</name>
</gene>
<sequence>MLNAVKNFIYSMFFCSSALISALAINECIPPEARMKTGLVLQIYDSDVPDTSLLKCLRYLPADELAHRHFAKIQYRHRAKMIVTNAEYDTLGLKLGDEVKFFPEDCEIGKISQINRILRQTK</sequence>
<dbReference type="EMBL" id="BMED01000003">
    <property type="protein sequence ID" value="GGC85860.1"/>
    <property type="molecule type" value="Genomic_DNA"/>
</dbReference>
<accession>A0A916XMZ8</accession>
<comment type="caution">
    <text evidence="1">The sequence shown here is derived from an EMBL/GenBank/DDBJ whole genome shotgun (WGS) entry which is preliminary data.</text>
</comment>
<evidence type="ECO:0000313" key="1">
    <source>
        <dbReference type="EMBL" id="GGC85860.1"/>
    </source>
</evidence>